<proteinExistence type="predicted"/>
<dbReference type="SUPFAM" id="SSF51120">
    <property type="entry name" value="beta-Roll"/>
    <property type="match status" value="1"/>
</dbReference>
<reference evidence="3" key="1">
    <citation type="journal article" date="2011" name="Proc. Natl. Acad. Sci. U.S.A.">
        <title>Genomic insights into the physiology and ecology of the marine filamentous cyanobacterium Lyngbya majuscula.</title>
        <authorList>
            <person name="Jones A.C."/>
            <person name="Monroe E.A."/>
            <person name="Podell S."/>
            <person name="Hess W.R."/>
            <person name="Klages S."/>
            <person name="Esquenazi E."/>
            <person name="Niessen S."/>
            <person name="Hoover H."/>
            <person name="Rothmann M."/>
            <person name="Lasken R.S."/>
            <person name="Yates J.R.III."/>
            <person name="Reinhardt R."/>
            <person name="Kube M."/>
            <person name="Burkart M.D."/>
            <person name="Allen E.E."/>
            <person name="Dorrestein P.C."/>
            <person name="Gerwick W.H."/>
            <person name="Gerwick L."/>
        </authorList>
    </citation>
    <scope>NUCLEOTIDE SEQUENCE [LARGE SCALE GENOMIC DNA]</scope>
    <source>
        <strain evidence="3">3L</strain>
    </source>
</reference>
<name>F4XXL5_9CYAN</name>
<dbReference type="HOGENOM" id="CLU_1501874_0_0_3"/>
<evidence type="ECO:0008006" key="4">
    <source>
        <dbReference type="Google" id="ProtNLM"/>
    </source>
</evidence>
<dbReference type="InterPro" id="IPR018511">
    <property type="entry name" value="Hemolysin-typ_Ca-bd_CS"/>
</dbReference>
<feature type="compositionally biased region" description="Polar residues" evidence="1">
    <location>
        <begin position="1"/>
        <end position="27"/>
    </location>
</feature>
<dbReference type="RefSeq" id="WP_009149351.1">
    <property type="nucleotide sequence ID" value="NZ_GL890948.1"/>
</dbReference>
<gene>
    <name evidence="2" type="ORF">LYNGBM3L_48210</name>
</gene>
<organism evidence="2 3">
    <name type="scientific">Moorena producens 3L</name>
    <dbReference type="NCBI Taxonomy" id="489825"/>
    <lineage>
        <taxon>Bacteria</taxon>
        <taxon>Bacillati</taxon>
        <taxon>Cyanobacteriota</taxon>
        <taxon>Cyanophyceae</taxon>
        <taxon>Coleofasciculales</taxon>
        <taxon>Coleofasciculaceae</taxon>
        <taxon>Moorena</taxon>
    </lineage>
</organism>
<evidence type="ECO:0000313" key="3">
    <source>
        <dbReference type="Proteomes" id="UP000003959"/>
    </source>
</evidence>
<dbReference type="InterPro" id="IPR011049">
    <property type="entry name" value="Serralysin-like_metalloprot_C"/>
</dbReference>
<dbReference type="Gene3D" id="2.150.10.10">
    <property type="entry name" value="Serralysin-like metalloprotease, C-terminal"/>
    <property type="match status" value="1"/>
</dbReference>
<sequence>MSTRDTNQINGRNSNQINDTEINQINGTEHDDDLRGSDEQVVRDEIYGQGGADSLFGGPGGDYINPGIDNSADVIWYKTFSERTDLIENFDPNDEDIVVLTSGFFWDLVEEYGLNSDANVDDWLKIELEIDQFGSHALIKVDRDGLQGNTPFRTLATLKNVDPNDLTIDIQEDGDFIIG</sequence>
<evidence type="ECO:0000313" key="2">
    <source>
        <dbReference type="EMBL" id="EGJ30693.1"/>
    </source>
</evidence>
<evidence type="ECO:0000256" key="1">
    <source>
        <dbReference type="SAM" id="MobiDB-lite"/>
    </source>
</evidence>
<dbReference type="AlphaFoldDB" id="F4XXL5"/>
<protein>
    <recommendedName>
        <fullName evidence="4">Hemolysin-type calcium-binding repeat protein</fullName>
    </recommendedName>
</protein>
<accession>F4XXL5</accession>
<keyword evidence="3" id="KW-1185">Reference proteome</keyword>
<dbReference type="EMBL" id="GL890948">
    <property type="protein sequence ID" value="EGJ30693.1"/>
    <property type="molecule type" value="Genomic_DNA"/>
</dbReference>
<feature type="region of interest" description="Disordered" evidence="1">
    <location>
        <begin position="1"/>
        <end position="35"/>
    </location>
</feature>
<dbReference type="PROSITE" id="PS00330">
    <property type="entry name" value="HEMOLYSIN_CALCIUM"/>
    <property type="match status" value="1"/>
</dbReference>
<dbReference type="Proteomes" id="UP000003959">
    <property type="component" value="Unassembled WGS sequence"/>
</dbReference>
<dbReference type="OrthoDB" id="9948558at2"/>